<sequence>MSTTTHSPGGSRQHNVPNPQALGPTLKEVALLFLGTCLFSYIMAITHPWEDNLYCIATLVAGFGFMFCAIYIAVTSILESVIVQYALNRTMAALAETIERVPVYIGNILNRLVVLARRFVAASKRMPAYIDDIIAYTKDLNELQKIKEGSKKWLKQQLRGPVEKVMEWVDVNRKLKEPIPAYPPVPQYITELYELFMERHSRALVASNMPIETFLTLICALGMLLKGPYQLRTTMLDVYVVLYSRLPPGGDGDCEKMLTQYVQSFNFKLYEYIRAGGMMGSVLETHAMVQELASSIKQKCPGLIELTQANVDTAMKHIAAGRGVSKSVIPGKVGKGEDLHQTTVTEDDLPEEFELI</sequence>
<gene>
    <name evidence="2" type="ORF">AB675_1678</name>
</gene>
<dbReference type="RefSeq" id="XP_017996044.1">
    <property type="nucleotide sequence ID" value="XM_018141584.1"/>
</dbReference>
<dbReference type="GeneID" id="28733464"/>
<organism evidence="2 3">
    <name type="scientific">Cyphellophora attinorum</name>
    <dbReference type="NCBI Taxonomy" id="1664694"/>
    <lineage>
        <taxon>Eukaryota</taxon>
        <taxon>Fungi</taxon>
        <taxon>Dikarya</taxon>
        <taxon>Ascomycota</taxon>
        <taxon>Pezizomycotina</taxon>
        <taxon>Eurotiomycetes</taxon>
        <taxon>Chaetothyriomycetidae</taxon>
        <taxon>Chaetothyriales</taxon>
        <taxon>Cyphellophoraceae</taxon>
        <taxon>Cyphellophora</taxon>
    </lineage>
</organism>
<feature type="transmembrane region" description="Helical" evidence="1">
    <location>
        <begin position="29"/>
        <end position="46"/>
    </location>
</feature>
<proteinExistence type="predicted"/>
<protein>
    <submittedName>
        <fullName evidence="2">Uncharacterized protein</fullName>
    </submittedName>
</protein>
<keyword evidence="1" id="KW-0472">Membrane</keyword>
<evidence type="ECO:0000256" key="1">
    <source>
        <dbReference type="SAM" id="Phobius"/>
    </source>
</evidence>
<keyword evidence="1" id="KW-1133">Transmembrane helix</keyword>
<keyword evidence="1" id="KW-0812">Transmembrane</keyword>
<name>A0A0N0NIQ1_9EURO</name>
<feature type="transmembrane region" description="Helical" evidence="1">
    <location>
        <begin position="53"/>
        <end position="74"/>
    </location>
</feature>
<evidence type="ECO:0000313" key="2">
    <source>
        <dbReference type="EMBL" id="KPI36081.1"/>
    </source>
</evidence>
<accession>A0A0N0NIQ1</accession>
<dbReference type="EMBL" id="LFJN01000034">
    <property type="protein sequence ID" value="KPI36081.1"/>
    <property type="molecule type" value="Genomic_DNA"/>
</dbReference>
<evidence type="ECO:0000313" key="3">
    <source>
        <dbReference type="Proteomes" id="UP000038010"/>
    </source>
</evidence>
<dbReference type="VEuPathDB" id="FungiDB:AB675_1678"/>
<dbReference type="Proteomes" id="UP000038010">
    <property type="component" value="Unassembled WGS sequence"/>
</dbReference>
<reference evidence="2 3" key="1">
    <citation type="submission" date="2015-06" db="EMBL/GenBank/DDBJ databases">
        <title>Draft genome of the ant-associated black yeast Phialophora attae CBS 131958.</title>
        <authorList>
            <person name="Moreno L.F."/>
            <person name="Stielow B.J."/>
            <person name="de Hoog S."/>
            <person name="Vicente V.A."/>
            <person name="Weiss V.A."/>
            <person name="de Vries M."/>
            <person name="Cruz L.M."/>
            <person name="Souza E.M."/>
        </authorList>
    </citation>
    <scope>NUCLEOTIDE SEQUENCE [LARGE SCALE GENOMIC DNA]</scope>
    <source>
        <strain evidence="2 3">CBS 131958</strain>
    </source>
</reference>
<keyword evidence="3" id="KW-1185">Reference proteome</keyword>
<comment type="caution">
    <text evidence="2">The sequence shown here is derived from an EMBL/GenBank/DDBJ whole genome shotgun (WGS) entry which is preliminary data.</text>
</comment>
<dbReference type="AlphaFoldDB" id="A0A0N0NIQ1"/>